<dbReference type="PANTHER" id="PTHR38572">
    <property type="entry name" value="BCDNA.GH07269-RELATED"/>
    <property type="match status" value="1"/>
</dbReference>
<evidence type="ECO:0000313" key="4">
    <source>
        <dbReference type="RefSeq" id="XP_017032712.1"/>
    </source>
</evidence>
<protein>
    <submittedName>
        <fullName evidence="4">Uncharacterized protein</fullName>
    </submittedName>
</protein>
<dbReference type="GeneID" id="108081985"/>
<keyword evidence="3" id="KW-1185">Reference proteome</keyword>
<evidence type="ECO:0000256" key="2">
    <source>
        <dbReference type="SAM" id="SignalP"/>
    </source>
</evidence>
<dbReference type="OMA" id="HHVYHRN"/>
<name>A0A6P4IUN2_DROKI</name>
<dbReference type="AlphaFoldDB" id="A0A6P4IUN2"/>
<feature type="signal peptide" evidence="2">
    <location>
        <begin position="1"/>
        <end position="23"/>
    </location>
</feature>
<accession>A0A6P4IUN2</accession>
<gene>
    <name evidence="4" type="primary">LOC108081985</name>
</gene>
<dbReference type="RefSeq" id="XP_017032712.1">
    <property type="nucleotide sequence ID" value="XM_017177223.3"/>
</dbReference>
<reference evidence="3" key="1">
    <citation type="submission" date="2025-05" db="UniProtKB">
        <authorList>
            <consortium name="RefSeq"/>
        </authorList>
    </citation>
    <scope>NUCLEOTIDE SEQUENCE [LARGE SCALE GENOMIC DNA]</scope>
    <source>
        <strain evidence="3">14028-0561.14</strain>
    </source>
</reference>
<evidence type="ECO:0000313" key="3">
    <source>
        <dbReference type="Proteomes" id="UP001652661"/>
    </source>
</evidence>
<feature type="region of interest" description="Disordered" evidence="1">
    <location>
        <begin position="208"/>
        <end position="259"/>
    </location>
</feature>
<feature type="compositionally biased region" description="Pro residues" evidence="1">
    <location>
        <begin position="69"/>
        <end position="79"/>
    </location>
</feature>
<dbReference type="PANTHER" id="PTHR38572:SF1">
    <property type="entry name" value="BCDNA.GH07269-RELATED"/>
    <property type="match status" value="1"/>
</dbReference>
<feature type="chain" id="PRO_5028431024" evidence="2">
    <location>
        <begin position="24"/>
        <end position="363"/>
    </location>
</feature>
<reference evidence="4" key="2">
    <citation type="submission" date="2025-08" db="UniProtKB">
        <authorList>
            <consortium name="RefSeq"/>
        </authorList>
    </citation>
    <scope>IDENTIFICATION</scope>
    <source>
        <strain evidence="4">14028-0561.14</strain>
        <tissue evidence="4">Whole fly</tissue>
    </source>
</reference>
<feature type="region of interest" description="Disordered" evidence="1">
    <location>
        <begin position="44"/>
        <end position="92"/>
    </location>
</feature>
<dbReference type="InterPro" id="IPR032086">
    <property type="entry name" value="DUF4813"/>
</dbReference>
<evidence type="ECO:0000256" key="1">
    <source>
        <dbReference type="SAM" id="MobiDB-lite"/>
    </source>
</evidence>
<sequence>MRSWSLALSLLLLAASALHTAEARGGRGRGGGSFGGLFGGWRKYKKPSSSGGGRRVVSGSPVHTAMTVPKPPPPPPQPPKQMMMPKQQVPSYPRQQMPPGYGYGSYPMGQASGTVYASPQALPPGAVFLSQPPVGMNRGLGGSGDFLTGMLAGHMMNNLLFGHRHHGSHIVRNHGEEEQVGQGNGRQIIIVNNGQQPKGVAQNETTISGEASAVVPPENPLTNEEAGEEEETVEGHGDGDEESAPVSSEESPDPEATLPPMLDGGIVCFPIMLNETDPENPEVTRQVERVACFPVPPHNSVSPSLWNHPTTEPPIVAGDIVGGIEAGGSVGGSEGQHDEEGGDAVEMASFVAGRATNVKTDSS</sequence>
<feature type="compositionally biased region" description="Low complexity" evidence="1">
    <location>
        <begin position="80"/>
        <end position="92"/>
    </location>
</feature>
<keyword evidence="2" id="KW-0732">Signal</keyword>
<dbReference type="Proteomes" id="UP001652661">
    <property type="component" value="Chromosome 2L"/>
</dbReference>
<dbReference type="OrthoDB" id="8016813at2759"/>
<organism evidence="3 4">
    <name type="scientific">Drosophila kikkawai</name>
    <name type="common">Fruit fly</name>
    <dbReference type="NCBI Taxonomy" id="30033"/>
    <lineage>
        <taxon>Eukaryota</taxon>
        <taxon>Metazoa</taxon>
        <taxon>Ecdysozoa</taxon>
        <taxon>Arthropoda</taxon>
        <taxon>Hexapoda</taxon>
        <taxon>Insecta</taxon>
        <taxon>Pterygota</taxon>
        <taxon>Neoptera</taxon>
        <taxon>Endopterygota</taxon>
        <taxon>Diptera</taxon>
        <taxon>Brachycera</taxon>
        <taxon>Muscomorpha</taxon>
        <taxon>Ephydroidea</taxon>
        <taxon>Drosophilidae</taxon>
        <taxon>Drosophila</taxon>
        <taxon>Sophophora</taxon>
    </lineage>
</organism>
<dbReference type="Pfam" id="PF16072">
    <property type="entry name" value="DUF4813"/>
    <property type="match status" value="1"/>
</dbReference>
<proteinExistence type="predicted"/>